<dbReference type="AlphaFoldDB" id="A0A7R9W130"/>
<name>A0A7R9W130_9STRA</name>
<protein>
    <submittedName>
        <fullName evidence="2">Uncharacterized protein</fullName>
    </submittedName>
</protein>
<feature type="compositionally biased region" description="Low complexity" evidence="1">
    <location>
        <begin position="514"/>
        <end position="527"/>
    </location>
</feature>
<proteinExistence type="predicted"/>
<feature type="region of interest" description="Disordered" evidence="1">
    <location>
        <begin position="42"/>
        <end position="278"/>
    </location>
</feature>
<feature type="region of interest" description="Disordered" evidence="1">
    <location>
        <begin position="435"/>
        <end position="558"/>
    </location>
</feature>
<feature type="compositionally biased region" description="Low complexity" evidence="1">
    <location>
        <begin position="708"/>
        <end position="721"/>
    </location>
</feature>
<sequence length="950" mass="99266">MAGNMESMLMGRSDSSSDDDSGDEALVVGTLGSAAAAVAASLPKPAPAPAPAASAPPPPQPAAPALKPAPAAPAPAAAPPGAAPVATPRSAPAPPPAAATTPPRVAAVTATVTQAPPAQQLRQAAANNPSTAAPTAPPPGANPSEVSRRLKAASGQALMAMPSAATPATTAPPPKPAGVPTLPPMPTSVRPGRAPPGASQPAAQPGVINPSAAGRPVQQQQREEQRRQAARRAAGLPSSLPPPGGAVAPQQQQMSTATAVPAAAAGRGAQHHSAPGGQQLAAAVPRHLQQKQPQPVDTNRAHEAKREEKLFLTLVLMKYLEKKDSAMHSKAKAVMKECEERKKAGDAAYASLTNIMQTRLRQTVGEAYWKKAEDYLNHFLKQKLKQREQQQAKQHTEDVQRQATAAQQAQIDAQAKARAVAVEQQQRVTVPSTVAAQMQQQQQPQFQRQQASASSPSFSSVMKTAKSMSAKQIAHKEKQKAQKAVATRRPMQNSADANSAAASTTPAGDPALSATTAAAMPPATTTKKTQKKQTKKVPKAASAAAKAAATAKAKEDEPPKEYAELMEMVDHATRYDWSSAALLLGKEYKSEVNLAEEQRRLLYGEGGAGALGRPGAAQAATAIVTSASVSESAAAAPRTEFERHATATKAAAGLPPTQSQPSNKLPPAARGWDKRNVLSVRAAWAKLRLPEREALHLSGGTGRSGPTAGLRPLPGAAAAQQPKTNKPSLVPQAQPPCETEWFNEDRAKEDKSLALLSEATELYLKSVLEGAVSSARRRQNLDGVRLWHRQHVTNGDKSGGTSSLSTAALSASGGQPPEGSAPLCLRLGCDVHRQAALAEGNAAKTVQRMEEALSRSKDLDAAGRNLRDDETLYGAESMADLAQRPRLARASMTADRDAKRKFEVFGGKGSGAPPFGRVPKKVLILAKDLRPCLEDPSFPVRRLCVPRSIF</sequence>
<feature type="compositionally biased region" description="Pro residues" evidence="1">
    <location>
        <begin position="44"/>
        <end position="62"/>
    </location>
</feature>
<feature type="compositionally biased region" description="Low complexity" evidence="1">
    <location>
        <begin position="245"/>
        <end position="274"/>
    </location>
</feature>
<evidence type="ECO:0000256" key="1">
    <source>
        <dbReference type="SAM" id="MobiDB-lite"/>
    </source>
</evidence>
<feature type="compositionally biased region" description="Low complexity" evidence="1">
    <location>
        <begin position="539"/>
        <end position="551"/>
    </location>
</feature>
<feature type="compositionally biased region" description="Low complexity" evidence="1">
    <location>
        <begin position="190"/>
        <end position="206"/>
    </location>
</feature>
<feature type="compositionally biased region" description="Basic residues" evidence="1">
    <location>
        <begin position="528"/>
        <end position="538"/>
    </location>
</feature>
<feature type="compositionally biased region" description="Low complexity" evidence="1">
    <location>
        <begin position="435"/>
        <end position="460"/>
    </location>
</feature>
<feature type="region of interest" description="Disordered" evidence="1">
    <location>
        <begin position="696"/>
        <end position="735"/>
    </location>
</feature>
<dbReference type="EMBL" id="HBED01019445">
    <property type="protein sequence ID" value="CAD8310256.1"/>
    <property type="molecule type" value="Transcribed_RNA"/>
</dbReference>
<feature type="region of interest" description="Disordered" evidence="1">
    <location>
        <begin position="792"/>
        <end position="817"/>
    </location>
</feature>
<feature type="region of interest" description="Disordered" evidence="1">
    <location>
        <begin position="1"/>
        <end position="27"/>
    </location>
</feature>
<feature type="compositionally biased region" description="Pro residues" evidence="1">
    <location>
        <begin position="170"/>
        <end position="186"/>
    </location>
</feature>
<feature type="compositionally biased region" description="Low complexity" evidence="1">
    <location>
        <begin position="160"/>
        <end position="169"/>
    </location>
</feature>
<gene>
    <name evidence="2" type="ORF">TDUB1175_LOCUS9720</name>
</gene>
<organism evidence="2">
    <name type="scientific">Pseudictyota dubia</name>
    <dbReference type="NCBI Taxonomy" id="2749911"/>
    <lineage>
        <taxon>Eukaryota</taxon>
        <taxon>Sar</taxon>
        <taxon>Stramenopiles</taxon>
        <taxon>Ochrophyta</taxon>
        <taxon>Bacillariophyta</taxon>
        <taxon>Mediophyceae</taxon>
        <taxon>Biddulphiophycidae</taxon>
        <taxon>Eupodiscales</taxon>
        <taxon>Odontellaceae</taxon>
        <taxon>Pseudictyota</taxon>
    </lineage>
</organism>
<feature type="compositionally biased region" description="Low complexity" evidence="1">
    <location>
        <begin position="493"/>
        <end position="503"/>
    </location>
</feature>
<feature type="compositionally biased region" description="Low complexity" evidence="1">
    <location>
        <begin position="799"/>
        <end position="814"/>
    </location>
</feature>
<feature type="compositionally biased region" description="Low complexity" evidence="1">
    <location>
        <begin position="98"/>
        <end position="134"/>
    </location>
</feature>
<feature type="compositionally biased region" description="Pro residues" evidence="1">
    <location>
        <begin position="70"/>
        <end position="82"/>
    </location>
</feature>
<reference evidence="2" key="1">
    <citation type="submission" date="2021-01" db="EMBL/GenBank/DDBJ databases">
        <authorList>
            <person name="Corre E."/>
            <person name="Pelletier E."/>
            <person name="Niang G."/>
            <person name="Scheremetjew M."/>
            <person name="Finn R."/>
            <person name="Kale V."/>
            <person name="Holt S."/>
            <person name="Cochrane G."/>
            <person name="Meng A."/>
            <person name="Brown T."/>
            <person name="Cohen L."/>
        </authorList>
    </citation>
    <scope>NUCLEOTIDE SEQUENCE</scope>
    <source>
        <strain evidence="2">CCMP147</strain>
    </source>
</reference>
<feature type="region of interest" description="Disordered" evidence="1">
    <location>
        <begin position="285"/>
        <end position="304"/>
    </location>
</feature>
<evidence type="ECO:0000313" key="2">
    <source>
        <dbReference type="EMBL" id="CAD8310256.1"/>
    </source>
</evidence>
<feature type="region of interest" description="Disordered" evidence="1">
    <location>
        <begin position="650"/>
        <end position="670"/>
    </location>
</feature>
<accession>A0A7R9W130</accession>